<gene>
    <name evidence="2" type="ORF">GE061_014941</name>
</gene>
<feature type="region of interest" description="Disordered" evidence="1">
    <location>
        <begin position="210"/>
        <end position="265"/>
    </location>
</feature>
<dbReference type="Proteomes" id="UP000466442">
    <property type="component" value="Unassembled WGS sequence"/>
</dbReference>
<evidence type="ECO:0000256" key="1">
    <source>
        <dbReference type="SAM" id="MobiDB-lite"/>
    </source>
</evidence>
<evidence type="ECO:0000313" key="3">
    <source>
        <dbReference type="Proteomes" id="UP000466442"/>
    </source>
</evidence>
<protein>
    <submittedName>
        <fullName evidence="2">Uncharacterized protein</fullName>
    </submittedName>
</protein>
<evidence type="ECO:0000313" key="2">
    <source>
        <dbReference type="EMBL" id="KAF6209196.1"/>
    </source>
</evidence>
<accession>A0A6A4JCD3</accession>
<name>A0A6A4JCD3_APOLU</name>
<dbReference type="EMBL" id="WIXP02000006">
    <property type="protein sequence ID" value="KAF6209196.1"/>
    <property type="molecule type" value="Genomic_DNA"/>
</dbReference>
<proteinExistence type="predicted"/>
<sequence length="357" mass="39235">MSSSSLKKKSPGFFYRPRESAGVAVTQGTHPCGIVRPPVRVKPLNPAMQLDGEPVTMSSSAHTVANHAQRIAAIVSSPLVDSPKKLATFVLKLNPKGDANGEDHSNEYHRAIKRKKDKETQTIKLISADPRNSKNPADKMSELKVLQELANVRTPNSGQHNFTEGSIALGKVGNKKAGRLRFRISSGTIFSPSKQQEPRTVDMLSRGEAANTSHDENPLVELDKDFPGKPPEKTSDEPKTGSTAHPEDTDGPPDEVDLYGSNNLDNSSGNDKKVVVFKIFKNMAQQFDVLQDILGEGSGNGSSSFNRTSNRLTLENISTIKGNFTRVRFIRRKVTEKEKKPKARSIEQLVEEEYGDY</sequence>
<organism evidence="2 3">
    <name type="scientific">Apolygus lucorum</name>
    <name type="common">Small green plant bug</name>
    <name type="synonym">Lygocoris lucorum</name>
    <dbReference type="NCBI Taxonomy" id="248454"/>
    <lineage>
        <taxon>Eukaryota</taxon>
        <taxon>Metazoa</taxon>
        <taxon>Ecdysozoa</taxon>
        <taxon>Arthropoda</taxon>
        <taxon>Hexapoda</taxon>
        <taxon>Insecta</taxon>
        <taxon>Pterygota</taxon>
        <taxon>Neoptera</taxon>
        <taxon>Paraneoptera</taxon>
        <taxon>Hemiptera</taxon>
        <taxon>Heteroptera</taxon>
        <taxon>Panheteroptera</taxon>
        <taxon>Cimicomorpha</taxon>
        <taxon>Miridae</taxon>
        <taxon>Mirini</taxon>
        <taxon>Apolygus</taxon>
    </lineage>
</organism>
<keyword evidence="3" id="KW-1185">Reference proteome</keyword>
<dbReference type="AlphaFoldDB" id="A0A6A4JCD3"/>
<feature type="compositionally biased region" description="Basic and acidic residues" evidence="1">
    <location>
        <begin position="213"/>
        <end position="239"/>
    </location>
</feature>
<comment type="caution">
    <text evidence="2">The sequence shown here is derived from an EMBL/GenBank/DDBJ whole genome shotgun (WGS) entry which is preliminary data.</text>
</comment>
<reference evidence="2" key="1">
    <citation type="journal article" date="2021" name="Mol. Ecol. Resour.">
        <title>Apolygus lucorum genome provides insights into omnivorousness and mesophyll feeding.</title>
        <authorList>
            <person name="Liu Y."/>
            <person name="Liu H."/>
            <person name="Wang H."/>
            <person name="Huang T."/>
            <person name="Liu B."/>
            <person name="Yang B."/>
            <person name="Yin L."/>
            <person name="Li B."/>
            <person name="Zhang Y."/>
            <person name="Zhang S."/>
            <person name="Jiang F."/>
            <person name="Zhang X."/>
            <person name="Ren Y."/>
            <person name="Wang B."/>
            <person name="Wang S."/>
            <person name="Lu Y."/>
            <person name="Wu K."/>
            <person name="Fan W."/>
            <person name="Wang G."/>
        </authorList>
    </citation>
    <scope>NUCLEOTIDE SEQUENCE</scope>
    <source>
        <strain evidence="2">12Hb</strain>
    </source>
</reference>